<accession>A0ABU7M0W3</accession>
<evidence type="ECO:0000313" key="1">
    <source>
        <dbReference type="EMBL" id="MEE2567446.1"/>
    </source>
</evidence>
<sequence>MTRRLAIASFALLATGCSTLNWERDEDGPQARDMSRAECGLGGAHTPAGPGDWVCETNGDTHRQTQNPVYPAED</sequence>
<dbReference type="PROSITE" id="PS51257">
    <property type="entry name" value="PROKAR_LIPOPROTEIN"/>
    <property type="match status" value="1"/>
</dbReference>
<gene>
    <name evidence="1" type="ORF">V0U35_12230</name>
</gene>
<dbReference type="EMBL" id="JAZDRO010000005">
    <property type="protein sequence ID" value="MEE2567446.1"/>
    <property type="molecule type" value="Genomic_DNA"/>
</dbReference>
<evidence type="ECO:0000313" key="2">
    <source>
        <dbReference type="Proteomes" id="UP001310692"/>
    </source>
</evidence>
<reference evidence="1 2" key="1">
    <citation type="submission" date="2024-01" db="EMBL/GenBank/DDBJ databases">
        <title>Hyphobacterium bacterium isolated from marine sediment.</title>
        <authorList>
            <person name="Zhao S."/>
        </authorList>
    </citation>
    <scope>NUCLEOTIDE SEQUENCE [LARGE SCALE GENOMIC DNA]</scope>
    <source>
        <strain evidence="1 2">Y60-23</strain>
    </source>
</reference>
<proteinExistence type="predicted"/>
<dbReference type="Proteomes" id="UP001310692">
    <property type="component" value="Unassembled WGS sequence"/>
</dbReference>
<protein>
    <recommendedName>
        <fullName evidence="3">Lipoprotein</fullName>
    </recommendedName>
</protein>
<organism evidence="1 2">
    <name type="scientific">Hyphobacterium marinum</name>
    <dbReference type="NCBI Taxonomy" id="3116574"/>
    <lineage>
        <taxon>Bacteria</taxon>
        <taxon>Pseudomonadati</taxon>
        <taxon>Pseudomonadota</taxon>
        <taxon>Alphaproteobacteria</taxon>
        <taxon>Maricaulales</taxon>
        <taxon>Maricaulaceae</taxon>
        <taxon>Hyphobacterium</taxon>
    </lineage>
</organism>
<comment type="caution">
    <text evidence="1">The sequence shown here is derived from an EMBL/GenBank/DDBJ whole genome shotgun (WGS) entry which is preliminary data.</text>
</comment>
<keyword evidence="2" id="KW-1185">Reference proteome</keyword>
<dbReference type="RefSeq" id="WP_330197007.1">
    <property type="nucleotide sequence ID" value="NZ_JAZDRO010000005.1"/>
</dbReference>
<evidence type="ECO:0008006" key="3">
    <source>
        <dbReference type="Google" id="ProtNLM"/>
    </source>
</evidence>
<name>A0ABU7M0W3_9PROT</name>